<dbReference type="Proteomes" id="UP000314294">
    <property type="component" value="Unassembled WGS sequence"/>
</dbReference>
<evidence type="ECO:0000256" key="1">
    <source>
        <dbReference type="ARBA" id="ARBA00004651"/>
    </source>
</evidence>
<keyword evidence="4 12" id="KW-1133">Transmembrane helix</keyword>
<feature type="transmembrane region" description="Helical" evidence="12">
    <location>
        <begin position="47"/>
        <end position="76"/>
    </location>
</feature>
<evidence type="ECO:0000256" key="4">
    <source>
        <dbReference type="ARBA" id="ARBA00022989"/>
    </source>
</evidence>
<dbReference type="PRINTS" id="PR01570">
    <property type="entry name" value="NPFFRECEPTOR"/>
</dbReference>
<evidence type="ECO:0000256" key="7">
    <source>
        <dbReference type="ARBA" id="ARBA00023157"/>
    </source>
</evidence>
<evidence type="ECO:0000256" key="11">
    <source>
        <dbReference type="ARBA" id="ARBA00025478"/>
    </source>
</evidence>
<dbReference type="AlphaFoldDB" id="A0A4Z2EJG8"/>
<dbReference type="OrthoDB" id="5987936at2759"/>
<accession>A0A4Z2EJG8</accession>
<keyword evidence="8 14" id="KW-0675">Receptor</keyword>
<dbReference type="InterPro" id="IPR000276">
    <property type="entry name" value="GPCR_Rhodpsn"/>
</dbReference>
<organism evidence="14 15">
    <name type="scientific">Liparis tanakae</name>
    <name type="common">Tanaka's snailfish</name>
    <dbReference type="NCBI Taxonomy" id="230148"/>
    <lineage>
        <taxon>Eukaryota</taxon>
        <taxon>Metazoa</taxon>
        <taxon>Chordata</taxon>
        <taxon>Craniata</taxon>
        <taxon>Vertebrata</taxon>
        <taxon>Euteleostomi</taxon>
        <taxon>Actinopterygii</taxon>
        <taxon>Neopterygii</taxon>
        <taxon>Teleostei</taxon>
        <taxon>Neoteleostei</taxon>
        <taxon>Acanthomorphata</taxon>
        <taxon>Eupercaria</taxon>
        <taxon>Perciformes</taxon>
        <taxon>Cottioidei</taxon>
        <taxon>Cottales</taxon>
        <taxon>Liparidae</taxon>
        <taxon>Liparis</taxon>
    </lineage>
</organism>
<dbReference type="GO" id="GO:0042277">
    <property type="term" value="F:peptide binding"/>
    <property type="evidence" value="ECO:0007669"/>
    <property type="project" value="TreeGrafter"/>
</dbReference>
<dbReference type="GO" id="GO:0032870">
    <property type="term" value="P:cellular response to hormone stimulus"/>
    <property type="evidence" value="ECO:0007669"/>
    <property type="project" value="TreeGrafter"/>
</dbReference>
<gene>
    <name evidence="14" type="primary">NPFFR1</name>
    <name evidence="14" type="ORF">EYF80_060846</name>
</gene>
<keyword evidence="3 12" id="KW-0812">Transmembrane</keyword>
<dbReference type="SUPFAM" id="SSF81321">
    <property type="entry name" value="Family A G protein-coupled receptor-like"/>
    <property type="match status" value="1"/>
</dbReference>
<dbReference type="PANTHER" id="PTHR24241:SF82">
    <property type="entry name" value="NEUROPEPTIDE FF RECEPTOR 1-RELATED"/>
    <property type="match status" value="1"/>
</dbReference>
<keyword evidence="6 12" id="KW-0472">Membrane</keyword>
<comment type="subcellular location">
    <subcellularLocation>
        <location evidence="1">Cell membrane</location>
        <topology evidence="1">Multi-pass membrane protein</topology>
    </subcellularLocation>
</comment>
<dbReference type="InterPro" id="IPR005395">
    <property type="entry name" value="NPFF_rcpt"/>
</dbReference>
<evidence type="ECO:0000256" key="6">
    <source>
        <dbReference type="ARBA" id="ARBA00023136"/>
    </source>
</evidence>
<feature type="domain" description="G-protein coupled receptors family 1 profile" evidence="13">
    <location>
        <begin position="67"/>
        <end position="150"/>
    </location>
</feature>
<sequence length="150" mass="16648">MEILDNMGEEEMELEGSANKPAIINISLDASTNDTNMTFFPYYQHSLYVAASYILAYFLIFLLCMVGNILVCLIVLENRRMRTITNLFILNLAISDLLVGIFCIPTTLVDNLITGWPFSNAVCKMSGFVQGMSVSASVFTLVAISVERLV</sequence>
<keyword evidence="2" id="KW-1003">Cell membrane</keyword>
<dbReference type="GO" id="GO:0005886">
    <property type="term" value="C:plasma membrane"/>
    <property type="evidence" value="ECO:0007669"/>
    <property type="project" value="UniProtKB-SubCell"/>
</dbReference>
<evidence type="ECO:0000256" key="9">
    <source>
        <dbReference type="ARBA" id="ARBA00023180"/>
    </source>
</evidence>
<evidence type="ECO:0000256" key="10">
    <source>
        <dbReference type="ARBA" id="ARBA00023224"/>
    </source>
</evidence>
<evidence type="ECO:0000256" key="8">
    <source>
        <dbReference type="ARBA" id="ARBA00023170"/>
    </source>
</evidence>
<evidence type="ECO:0000313" key="15">
    <source>
        <dbReference type="Proteomes" id="UP000314294"/>
    </source>
</evidence>
<dbReference type="PROSITE" id="PS50262">
    <property type="entry name" value="G_PROTEIN_RECEP_F1_2"/>
    <property type="match status" value="1"/>
</dbReference>
<comment type="caution">
    <text evidence="14">The sequence shown here is derived from an EMBL/GenBank/DDBJ whole genome shotgun (WGS) entry which is preliminary data.</text>
</comment>
<name>A0A4Z2EJG8_9TELE</name>
<feature type="transmembrane region" description="Helical" evidence="12">
    <location>
        <begin position="88"/>
        <end position="108"/>
    </location>
</feature>
<dbReference type="Gene3D" id="1.20.1070.10">
    <property type="entry name" value="Rhodopsin 7-helix transmembrane proteins"/>
    <property type="match status" value="1"/>
</dbReference>
<evidence type="ECO:0000256" key="3">
    <source>
        <dbReference type="ARBA" id="ARBA00022692"/>
    </source>
</evidence>
<proteinExistence type="predicted"/>
<reference evidence="14 15" key="1">
    <citation type="submission" date="2019-03" db="EMBL/GenBank/DDBJ databases">
        <title>First draft genome of Liparis tanakae, snailfish: a comprehensive survey of snailfish specific genes.</title>
        <authorList>
            <person name="Kim W."/>
            <person name="Song I."/>
            <person name="Jeong J.-H."/>
            <person name="Kim D."/>
            <person name="Kim S."/>
            <person name="Ryu S."/>
            <person name="Song J.Y."/>
            <person name="Lee S.K."/>
        </authorList>
    </citation>
    <scope>NUCLEOTIDE SEQUENCE [LARGE SCALE GENOMIC DNA]</scope>
    <source>
        <tissue evidence="14">Muscle</tissue>
    </source>
</reference>
<evidence type="ECO:0000256" key="2">
    <source>
        <dbReference type="ARBA" id="ARBA00022475"/>
    </source>
</evidence>
<dbReference type="InterPro" id="IPR017452">
    <property type="entry name" value="GPCR_Rhodpsn_7TM"/>
</dbReference>
<comment type="function">
    <text evidence="11">Receptor for NPAF (A-18-F-amide) and NPFF (F-8-F-amide) neuropeptides, also known as morphine-modulating peptides. Can also be activated by a variety of naturally occurring or synthetic FMRF-amide like ligands. This receptor mediates its action by association with G proteins that activate a phosphatidylinositol-calcium second messenger system.</text>
</comment>
<keyword evidence="10" id="KW-0807">Transducer</keyword>
<dbReference type="PRINTS" id="PR00237">
    <property type="entry name" value="GPCRRHODOPSN"/>
</dbReference>
<evidence type="ECO:0000313" key="14">
    <source>
        <dbReference type="EMBL" id="TNN29006.1"/>
    </source>
</evidence>
<keyword evidence="15" id="KW-1185">Reference proteome</keyword>
<keyword evidence="9" id="KW-0325">Glycoprotein</keyword>
<keyword evidence="7" id="KW-1015">Disulfide bond</keyword>
<feature type="transmembrane region" description="Helical" evidence="12">
    <location>
        <begin position="128"/>
        <end position="146"/>
    </location>
</feature>
<dbReference type="Pfam" id="PF00001">
    <property type="entry name" value="7tm_1"/>
    <property type="match status" value="1"/>
</dbReference>
<dbReference type="GO" id="GO:0008188">
    <property type="term" value="F:neuropeptide receptor activity"/>
    <property type="evidence" value="ECO:0007669"/>
    <property type="project" value="InterPro"/>
</dbReference>
<evidence type="ECO:0000259" key="13">
    <source>
        <dbReference type="PROSITE" id="PS50262"/>
    </source>
</evidence>
<dbReference type="EMBL" id="SRLO01006179">
    <property type="protein sequence ID" value="TNN29006.1"/>
    <property type="molecule type" value="Genomic_DNA"/>
</dbReference>
<protein>
    <submittedName>
        <fullName evidence="14">Neuropeptide FF receptor 1</fullName>
    </submittedName>
</protein>
<dbReference type="PANTHER" id="PTHR24241">
    <property type="entry name" value="NEUROPEPTIDE RECEPTOR-RELATED G-PROTEIN COUPLED RECEPTOR"/>
    <property type="match status" value="1"/>
</dbReference>
<keyword evidence="5" id="KW-0297">G-protein coupled receptor</keyword>
<evidence type="ECO:0000256" key="5">
    <source>
        <dbReference type="ARBA" id="ARBA00023040"/>
    </source>
</evidence>
<evidence type="ECO:0000256" key="12">
    <source>
        <dbReference type="SAM" id="Phobius"/>
    </source>
</evidence>